<sequence length="195" mass="21749">GRLADSATRILSTVHRKAAELSSQDEVNTFFATDAMVNRLRAVAGELREMGEQVRADELEGRLKAARQEAGRALRDRLDLYGDDGETIRLGRHRFAVNTRQAELTLVPHDDTLAFAVTGTDYRTPVVDEAFQATRPFWEQHLVSETSEVYRAEYLAGSLLLDGSSEALREAAEAGTLADFVRRAAADRYDEGYER</sequence>
<accession>A0ABW3CF63</accession>
<proteinExistence type="predicted"/>
<evidence type="ECO:0000313" key="2">
    <source>
        <dbReference type="Proteomes" id="UP001597083"/>
    </source>
</evidence>
<feature type="non-terminal residue" evidence="1">
    <location>
        <position position="1"/>
    </location>
</feature>
<dbReference type="EMBL" id="JBHTIR010001272">
    <property type="protein sequence ID" value="MFD0852348.1"/>
    <property type="molecule type" value="Genomic_DNA"/>
</dbReference>
<organism evidence="1 2">
    <name type="scientific">Actinomadura adrarensis</name>
    <dbReference type="NCBI Taxonomy" id="1819600"/>
    <lineage>
        <taxon>Bacteria</taxon>
        <taxon>Bacillati</taxon>
        <taxon>Actinomycetota</taxon>
        <taxon>Actinomycetes</taxon>
        <taxon>Streptosporangiales</taxon>
        <taxon>Thermomonosporaceae</taxon>
        <taxon>Actinomadura</taxon>
    </lineage>
</organism>
<keyword evidence="2" id="KW-1185">Reference proteome</keyword>
<reference evidence="2" key="1">
    <citation type="journal article" date="2019" name="Int. J. Syst. Evol. Microbiol.">
        <title>The Global Catalogue of Microorganisms (GCM) 10K type strain sequencing project: providing services to taxonomists for standard genome sequencing and annotation.</title>
        <authorList>
            <consortium name="The Broad Institute Genomics Platform"/>
            <consortium name="The Broad Institute Genome Sequencing Center for Infectious Disease"/>
            <person name="Wu L."/>
            <person name="Ma J."/>
        </authorList>
    </citation>
    <scope>NUCLEOTIDE SEQUENCE [LARGE SCALE GENOMIC DNA]</scope>
    <source>
        <strain evidence="2">JCM 31696</strain>
    </source>
</reference>
<protein>
    <submittedName>
        <fullName evidence="1">DNA repair ATPase</fullName>
    </submittedName>
</protein>
<dbReference type="Proteomes" id="UP001597083">
    <property type="component" value="Unassembled WGS sequence"/>
</dbReference>
<feature type="non-terminal residue" evidence="1">
    <location>
        <position position="195"/>
    </location>
</feature>
<gene>
    <name evidence="1" type="ORF">ACFQ07_08945</name>
</gene>
<name>A0ABW3CF63_9ACTN</name>
<comment type="caution">
    <text evidence="1">The sequence shown here is derived from an EMBL/GenBank/DDBJ whole genome shotgun (WGS) entry which is preliminary data.</text>
</comment>
<evidence type="ECO:0000313" key="1">
    <source>
        <dbReference type="EMBL" id="MFD0852348.1"/>
    </source>
</evidence>